<organism evidence="3 4">
    <name type="scientific">Phaedon cochleariae</name>
    <name type="common">Mustard beetle</name>
    <dbReference type="NCBI Taxonomy" id="80249"/>
    <lineage>
        <taxon>Eukaryota</taxon>
        <taxon>Metazoa</taxon>
        <taxon>Ecdysozoa</taxon>
        <taxon>Arthropoda</taxon>
        <taxon>Hexapoda</taxon>
        <taxon>Insecta</taxon>
        <taxon>Pterygota</taxon>
        <taxon>Neoptera</taxon>
        <taxon>Endopterygota</taxon>
        <taxon>Coleoptera</taxon>
        <taxon>Polyphaga</taxon>
        <taxon>Cucujiformia</taxon>
        <taxon>Chrysomeloidea</taxon>
        <taxon>Chrysomelidae</taxon>
        <taxon>Chrysomelinae</taxon>
        <taxon>Chrysomelini</taxon>
        <taxon>Phaedon</taxon>
    </lineage>
</organism>
<dbReference type="PANTHER" id="PTHR10773:SF19">
    <property type="match status" value="1"/>
</dbReference>
<gene>
    <name evidence="3" type="ORF">PHAECO_LOCUS2758</name>
</gene>
<evidence type="ECO:0000256" key="1">
    <source>
        <dbReference type="SAM" id="MobiDB-lite"/>
    </source>
</evidence>
<keyword evidence="4" id="KW-1185">Reference proteome</keyword>
<name>A0A9P0DHE3_PHACE</name>
<dbReference type="InterPro" id="IPR057191">
    <property type="entry name" value="DUF7869"/>
</dbReference>
<reference evidence="3" key="1">
    <citation type="submission" date="2022-01" db="EMBL/GenBank/DDBJ databases">
        <authorList>
            <person name="King R."/>
        </authorList>
    </citation>
    <scope>NUCLEOTIDE SEQUENCE</scope>
</reference>
<reference evidence="3" key="2">
    <citation type="submission" date="2022-10" db="EMBL/GenBank/DDBJ databases">
        <authorList>
            <consortium name="ENA_rothamsted_submissions"/>
            <consortium name="culmorum"/>
            <person name="King R."/>
        </authorList>
    </citation>
    <scope>NUCLEOTIDE SEQUENCE</scope>
</reference>
<feature type="compositionally biased region" description="Basic and acidic residues" evidence="1">
    <location>
        <begin position="22"/>
        <end position="37"/>
    </location>
</feature>
<feature type="region of interest" description="Disordered" evidence="1">
    <location>
        <begin position="22"/>
        <end position="49"/>
    </location>
</feature>
<feature type="region of interest" description="Disordered" evidence="1">
    <location>
        <begin position="220"/>
        <end position="245"/>
    </location>
</feature>
<feature type="domain" description="DUF7869" evidence="2">
    <location>
        <begin position="597"/>
        <end position="739"/>
    </location>
</feature>
<dbReference type="Pfam" id="PF25273">
    <property type="entry name" value="DUF7869"/>
    <property type="match status" value="1"/>
</dbReference>
<feature type="region of interest" description="Disordered" evidence="1">
    <location>
        <begin position="259"/>
        <end position="279"/>
    </location>
</feature>
<accession>A0A9P0DHE3</accession>
<dbReference type="PANTHER" id="PTHR10773">
    <property type="entry name" value="DNA-DIRECTED RNA POLYMERASES I, II, AND III SUBUNIT RPABC2"/>
    <property type="match status" value="1"/>
</dbReference>
<evidence type="ECO:0000259" key="2">
    <source>
        <dbReference type="Pfam" id="PF25273"/>
    </source>
</evidence>
<dbReference type="EMBL" id="OU896717">
    <property type="protein sequence ID" value="CAH1118124.1"/>
    <property type="molecule type" value="Genomic_DNA"/>
</dbReference>
<dbReference type="OrthoDB" id="297496at2759"/>
<proteinExistence type="predicted"/>
<feature type="compositionally biased region" description="Acidic residues" evidence="1">
    <location>
        <begin position="228"/>
        <end position="237"/>
    </location>
</feature>
<sequence length="839" mass="96362">MPRTRGGRNNRTQRILAECRKMVSEGTKSNDENKENESSTLSSTTSVGLEKSISFDPPVRNEFQTFFNTPENTAFNISTKATIISEFDDETDVNGQILMDLEVPVVNDISIAQDENGSALLIPDAKILFPAESLTENASIPTDRNSDGEIQIHMDSEVSVSIESVMQDGYGSELPMNDRNVYEDSSLGLTQTIENGDFYMTNERMQEEDLEIQNQDMITDEHKPTDDVNNEDENNSEYDDHNNNVVDKMKKPFSIQKVKTRKRNRNSGKQYVTAKGKIKKPREMKPLRTNCRNKCRNVLDEEVRQTIFREYWSLGEYDKRVAFVASLISAQDKKITRMKVEGKSTKNRTYSYVYSLEIKGSKHIVCKTCFLNTLGETEKFVSVALSKKLSTTCGITEPDRRGKHVPSHKTPQFKINQVNEHILSFPAYESHYSGRHTSKKYLASSLNLSTMYKLYCEKYPDQPVSIKIYSQEFHKTGLKFKKPKNDTCTKCDTLHSQLKIANSEEDRRNLNDQLTSHQLSADLAYKSKENDKKKGLDDPSVMTYAFDLEQVLPTPYLSTNKMFYLRQLSTYNLTVHNCISGESGHYMWPESTAGRGGNEVASCLFRFLNSIPESVKIANFYSDTCGGQNKNFIVNAMYQYALNLHPSLEEINHKFLVPGHTHMECDVDHSVIERAKKKSPFEIQVPRDWYQLVRIASKKNKFKVFVMECEHFFSFSEMTGKGPFQKKSFRMRDVCWLRYTKGNEKVQYKFSLSEEEEFEEIGFFRKGKKLQNLSGYELNRLNNGPKPINPKKKANLMEIANLLDKDVQEFYKNLAVEKITGSTADTDPDIDRYFSDDED</sequence>
<dbReference type="AlphaFoldDB" id="A0A9P0DHE3"/>
<evidence type="ECO:0000313" key="4">
    <source>
        <dbReference type="Proteomes" id="UP001153737"/>
    </source>
</evidence>
<dbReference type="Proteomes" id="UP001153737">
    <property type="component" value="Chromosome 11"/>
</dbReference>
<protein>
    <recommendedName>
        <fullName evidence="2">DUF7869 domain-containing protein</fullName>
    </recommendedName>
</protein>
<evidence type="ECO:0000313" key="3">
    <source>
        <dbReference type="EMBL" id="CAH1118124.1"/>
    </source>
</evidence>